<dbReference type="GO" id="GO:0030980">
    <property type="term" value="P:alpha-glucan catabolic process"/>
    <property type="evidence" value="ECO:0007669"/>
    <property type="project" value="TreeGrafter"/>
</dbReference>
<accession>A0A1E3VRM7</accession>
<dbReference type="SUPFAM" id="SSF51445">
    <property type="entry name" value="(Trans)glycosidases"/>
    <property type="match status" value="1"/>
</dbReference>
<dbReference type="EMBL" id="LPWF01000030">
    <property type="protein sequence ID" value="ODR96183.1"/>
    <property type="molecule type" value="Genomic_DNA"/>
</dbReference>
<reference evidence="1 2" key="1">
    <citation type="journal article" date="2016" name="Environ. Microbiol.">
        <title>New Methyloceanibacter diversity from North Sea sediments includes methanotroph containing solely the soluble methane monooxygenase.</title>
        <authorList>
            <person name="Vekeman B."/>
            <person name="Kerckhof F.M."/>
            <person name="Cremers G."/>
            <person name="de Vos P."/>
            <person name="Vandamme P."/>
            <person name="Boon N."/>
            <person name="Op den Camp H.J."/>
            <person name="Heylen K."/>
        </authorList>
    </citation>
    <scope>NUCLEOTIDE SEQUENCE [LARGE SCALE GENOMIC DNA]</scope>
    <source>
        <strain evidence="1 2">R-67175</strain>
    </source>
</reference>
<gene>
    <name evidence="1" type="ORF">AUC69_15610</name>
</gene>
<evidence type="ECO:0008006" key="3">
    <source>
        <dbReference type="Google" id="ProtNLM"/>
    </source>
</evidence>
<protein>
    <recommendedName>
        <fullName evidence="3">Malto-oligosyltrehalose synthase</fullName>
    </recommendedName>
</protein>
<dbReference type="PANTHER" id="PTHR10357">
    <property type="entry name" value="ALPHA-AMYLASE FAMILY MEMBER"/>
    <property type="match status" value="1"/>
</dbReference>
<dbReference type="GO" id="GO:0005992">
    <property type="term" value="P:trehalose biosynthetic process"/>
    <property type="evidence" value="ECO:0007669"/>
    <property type="project" value="TreeGrafter"/>
</dbReference>
<dbReference type="STRING" id="1774969.AUC69_15610"/>
<organism evidence="1 2">
    <name type="scientific">Methyloceanibacter superfactus</name>
    <dbReference type="NCBI Taxonomy" id="1774969"/>
    <lineage>
        <taxon>Bacteria</taxon>
        <taxon>Pseudomonadati</taxon>
        <taxon>Pseudomonadota</taxon>
        <taxon>Alphaproteobacteria</taxon>
        <taxon>Hyphomicrobiales</taxon>
        <taxon>Hyphomicrobiaceae</taxon>
        <taxon>Methyloceanibacter</taxon>
    </lineage>
</organism>
<proteinExistence type="predicted"/>
<keyword evidence="2" id="KW-1185">Reference proteome</keyword>
<dbReference type="PANTHER" id="PTHR10357:SF216">
    <property type="entry name" value="MALTOOLIGOSYL TREHALOSE SYNTHASE-RELATED"/>
    <property type="match status" value="1"/>
</dbReference>
<dbReference type="OrthoDB" id="9761577at2"/>
<dbReference type="RefSeq" id="WP_141700785.1">
    <property type="nucleotide sequence ID" value="NZ_LPWF01000030.1"/>
</dbReference>
<comment type="caution">
    <text evidence="1">The sequence shown here is derived from an EMBL/GenBank/DDBJ whole genome shotgun (WGS) entry which is preliminary data.</text>
</comment>
<dbReference type="Proteomes" id="UP000094472">
    <property type="component" value="Unassembled WGS sequence"/>
</dbReference>
<sequence length="318" mass="34212">MPEAWAAAVHRWTAQNAEFRREADGLTMPEPEVEWMFYQALAGAWPADLACDDADGLAALADRMAQFMLKAVREAKAHTSWTAQNADYESAVERFTRDALDPAKAPAFLQNFAAMCGPVFLAGALNSLSQTAIKLTAPGVPDIYQGSELWELSLVDPDNRRAVDYDTCRALQASVGDAAPEALLADWRSGALKLRLLQAGLALRARGRDLFAGGAYVPLSVEGDAAEHVLAFARIADGQAVVTIVPRMPLGLLSGESTPLVPTERWGDTVAMLPDHLAGQRWRDVVTGQVHAGQARLAVGEVLGRFPVALLANQSLQE</sequence>
<dbReference type="Gene3D" id="3.20.20.80">
    <property type="entry name" value="Glycosidases"/>
    <property type="match status" value="1"/>
</dbReference>
<name>A0A1E3VRM7_9HYPH</name>
<evidence type="ECO:0000313" key="1">
    <source>
        <dbReference type="EMBL" id="ODR96183.1"/>
    </source>
</evidence>
<dbReference type="GO" id="GO:0047470">
    <property type="term" value="F:(1,4)-alpha-D-glucan 1-alpha-D-glucosylmutase activity"/>
    <property type="evidence" value="ECO:0007669"/>
    <property type="project" value="TreeGrafter"/>
</dbReference>
<dbReference type="AlphaFoldDB" id="A0A1E3VRM7"/>
<dbReference type="InterPro" id="IPR017853">
    <property type="entry name" value="GH"/>
</dbReference>
<evidence type="ECO:0000313" key="2">
    <source>
        <dbReference type="Proteomes" id="UP000094472"/>
    </source>
</evidence>